<protein>
    <recommendedName>
        <fullName evidence="4">Ketoreductase domain-containing protein</fullName>
    </recommendedName>
</protein>
<dbReference type="PRINTS" id="PR00081">
    <property type="entry name" value="GDHRDH"/>
</dbReference>
<proteinExistence type="inferred from homology"/>
<comment type="similarity">
    <text evidence="1">Belongs to the short-chain dehydrogenases/reductases (SDR) family.</text>
</comment>
<keyword evidence="2" id="KW-0560">Oxidoreductase</keyword>
<dbReference type="InterPro" id="IPR020904">
    <property type="entry name" value="Sc_DH/Rdtase_CS"/>
</dbReference>
<feature type="domain" description="Ketoreductase" evidence="4">
    <location>
        <begin position="47"/>
        <end position="235"/>
    </location>
</feature>
<evidence type="ECO:0000256" key="3">
    <source>
        <dbReference type="ARBA" id="ARBA00023027"/>
    </source>
</evidence>
<dbReference type="AlphaFoldDB" id="G6EDB6"/>
<dbReference type="InterPro" id="IPR002347">
    <property type="entry name" value="SDR_fam"/>
</dbReference>
<comment type="caution">
    <text evidence="5">The sequence shown here is derived from an EMBL/GenBank/DDBJ whole genome shotgun (WGS) entry which is preliminary data.</text>
</comment>
<evidence type="ECO:0000313" key="5">
    <source>
        <dbReference type="EMBL" id="EHJ60715.1"/>
    </source>
</evidence>
<dbReference type="PANTHER" id="PTHR24321">
    <property type="entry name" value="DEHYDROGENASES, SHORT CHAIN"/>
    <property type="match status" value="1"/>
</dbReference>
<evidence type="ECO:0000259" key="4">
    <source>
        <dbReference type="SMART" id="SM00822"/>
    </source>
</evidence>
<dbReference type="Gene3D" id="3.40.50.720">
    <property type="entry name" value="NAD(P)-binding Rossmann-like Domain"/>
    <property type="match status" value="1"/>
</dbReference>
<evidence type="ECO:0000313" key="6">
    <source>
        <dbReference type="Proteomes" id="UP000004030"/>
    </source>
</evidence>
<reference evidence="5 6" key="1">
    <citation type="journal article" date="2012" name="J. Bacteriol.">
        <title>Genome sequence of benzo(a)pyrene-degrading bacterium Novosphingobium pentaromativorans US6-1.</title>
        <authorList>
            <person name="Luo Y.R."/>
            <person name="Kang S.G."/>
            <person name="Kim S.J."/>
            <person name="Kim M.R."/>
            <person name="Li N."/>
            <person name="Lee J.H."/>
            <person name="Kwon K.K."/>
        </authorList>
    </citation>
    <scope>NUCLEOTIDE SEQUENCE [LARGE SCALE GENOMIC DNA]</scope>
    <source>
        <strain evidence="5 6">US6-1</strain>
    </source>
</reference>
<dbReference type="EMBL" id="AGFM01000033">
    <property type="protein sequence ID" value="EHJ60715.1"/>
    <property type="molecule type" value="Genomic_DNA"/>
</dbReference>
<name>G6EDB6_9SPHN</name>
<dbReference type="PRINTS" id="PR00080">
    <property type="entry name" value="SDRFAMILY"/>
</dbReference>
<evidence type="ECO:0000256" key="2">
    <source>
        <dbReference type="ARBA" id="ARBA00023002"/>
    </source>
</evidence>
<dbReference type="OrthoDB" id="5457012at2"/>
<organism evidence="5 6">
    <name type="scientific">Novosphingobium pentaromativorans US6-1</name>
    <dbReference type="NCBI Taxonomy" id="1088721"/>
    <lineage>
        <taxon>Bacteria</taxon>
        <taxon>Pseudomonadati</taxon>
        <taxon>Pseudomonadota</taxon>
        <taxon>Alphaproteobacteria</taxon>
        <taxon>Sphingomonadales</taxon>
        <taxon>Sphingomonadaceae</taxon>
        <taxon>Novosphingobium</taxon>
    </lineage>
</organism>
<sequence>MQGDVPVRQCGDAAWLLFFCPGLARASLHSERIAQGEKQLLQRFQDRVAIVTGGSGGIGAATAARLAREGAHVLSLDRKRCDAPDGIVTIEADVTDPEAIPSAIELACERFGRFDMLVNNAGTGSLSDAAVQSDQEWFRVFQVNMHAVMYGCRAAIRAMRKTGGGAIVNLASISGLGGDYGMGSYCASKGAVINYTRSVAMDCARDGVRVNAVCPGLVDTAMTSGIPQREQWTGAIPMGRSAQPDEIAGVIAFLLSDDASFMTGSVVVADGGMTAYTGQPRSPSLPPLP</sequence>
<dbReference type="InterPro" id="IPR036291">
    <property type="entry name" value="NAD(P)-bd_dom_sf"/>
</dbReference>
<dbReference type="CDD" id="cd05233">
    <property type="entry name" value="SDR_c"/>
    <property type="match status" value="1"/>
</dbReference>
<dbReference type="Pfam" id="PF13561">
    <property type="entry name" value="adh_short_C2"/>
    <property type="match status" value="1"/>
</dbReference>
<evidence type="ECO:0000256" key="1">
    <source>
        <dbReference type="ARBA" id="ARBA00006484"/>
    </source>
</evidence>
<dbReference type="GO" id="GO:0016491">
    <property type="term" value="F:oxidoreductase activity"/>
    <property type="evidence" value="ECO:0007669"/>
    <property type="project" value="UniProtKB-KW"/>
</dbReference>
<dbReference type="NCBIfam" id="NF005559">
    <property type="entry name" value="PRK07231.1"/>
    <property type="match status" value="1"/>
</dbReference>
<dbReference type="STRING" id="1088721.JI59_08405"/>
<dbReference type="FunFam" id="3.40.50.720:FF:000084">
    <property type="entry name" value="Short-chain dehydrogenase reductase"/>
    <property type="match status" value="1"/>
</dbReference>
<dbReference type="SUPFAM" id="SSF51735">
    <property type="entry name" value="NAD(P)-binding Rossmann-fold domains"/>
    <property type="match status" value="1"/>
</dbReference>
<keyword evidence="6" id="KW-1185">Reference proteome</keyword>
<dbReference type="Proteomes" id="UP000004030">
    <property type="component" value="Unassembled WGS sequence"/>
</dbReference>
<dbReference type="PROSITE" id="PS00061">
    <property type="entry name" value="ADH_SHORT"/>
    <property type="match status" value="1"/>
</dbReference>
<dbReference type="eggNOG" id="COG1028">
    <property type="taxonomic scope" value="Bacteria"/>
</dbReference>
<dbReference type="PATRIC" id="fig|1088721.3.peg.2314"/>
<accession>G6EDB6</accession>
<dbReference type="PANTHER" id="PTHR24321:SF8">
    <property type="entry name" value="ESTRADIOL 17-BETA-DEHYDROGENASE 8-RELATED"/>
    <property type="match status" value="1"/>
</dbReference>
<keyword evidence="3" id="KW-0520">NAD</keyword>
<dbReference type="InterPro" id="IPR057326">
    <property type="entry name" value="KR_dom"/>
</dbReference>
<gene>
    <name evidence="5" type="ORF">NSU_2337</name>
</gene>
<dbReference type="SMART" id="SM00822">
    <property type="entry name" value="PKS_KR"/>
    <property type="match status" value="1"/>
</dbReference>